<keyword evidence="2" id="KW-1185">Reference proteome</keyword>
<dbReference type="InterPro" id="IPR011990">
    <property type="entry name" value="TPR-like_helical_dom_sf"/>
</dbReference>
<feature type="non-terminal residue" evidence="1">
    <location>
        <position position="198"/>
    </location>
</feature>
<accession>A0A7K5BK86</accession>
<dbReference type="Proteomes" id="UP000529852">
    <property type="component" value="Unassembled WGS sequence"/>
</dbReference>
<dbReference type="PANTHER" id="PTHR46512">
    <property type="entry name" value="PEPTIDYLPROLYL ISOMERASE"/>
    <property type="match status" value="1"/>
</dbReference>
<dbReference type="Gene3D" id="1.25.40.10">
    <property type="entry name" value="Tetratricopeptide repeat domain"/>
    <property type="match status" value="1"/>
</dbReference>
<reference evidence="1 2" key="1">
    <citation type="submission" date="2019-09" db="EMBL/GenBank/DDBJ databases">
        <title>Bird 10,000 Genomes (B10K) Project - Family phase.</title>
        <authorList>
            <person name="Zhang G."/>
        </authorList>
    </citation>
    <scope>NUCLEOTIDE SEQUENCE [LARGE SCALE GENOMIC DNA]</scope>
    <source>
        <strain evidence="1">B10K-DU-003-06</strain>
    </source>
</reference>
<evidence type="ECO:0000313" key="1">
    <source>
        <dbReference type="EMBL" id="NWR96037.1"/>
    </source>
</evidence>
<dbReference type="EMBL" id="VYZD01005123">
    <property type="protein sequence ID" value="NWR96037.1"/>
    <property type="molecule type" value="Genomic_DNA"/>
</dbReference>
<dbReference type="PANTHER" id="PTHR46512:SF10">
    <property type="entry name" value="FK506-BINDING PROTEIN-LIKE"/>
    <property type="match status" value="1"/>
</dbReference>
<dbReference type="SUPFAM" id="SSF48452">
    <property type="entry name" value="TPR-like"/>
    <property type="match status" value="1"/>
</dbReference>
<proteinExistence type="predicted"/>
<name>A0A7K5BK86_9FURN</name>
<comment type="caution">
    <text evidence="1">The sequence shown here is derived from an EMBL/GenBank/DDBJ whole genome shotgun (WGS) entry which is preliminary data.</text>
</comment>
<dbReference type="InterPro" id="IPR050754">
    <property type="entry name" value="FKBP4/5/8-like"/>
</dbReference>
<evidence type="ECO:0000313" key="2">
    <source>
        <dbReference type="Proteomes" id="UP000529852"/>
    </source>
</evidence>
<feature type="non-terminal residue" evidence="1">
    <location>
        <position position="1"/>
    </location>
</feature>
<dbReference type="AlphaFoldDB" id="A0A7K5BK86"/>
<sequence length="198" mass="20568">MGVGERALLRPSGSTTTMGVTLGGFTRPSEPLWATPALSPQQGWASTVAPRAARAHALLAAGRGSAGWAWAAARAHARALRAAVATGGPPPLPEELAGTKAELHAGLALCQLRLGLPAAAAANAAKALALRPGHLEARFRRAVAAAAMRDLEGAMADLGVVLRAQPGHLEARREMRRVRGAARERDARLARRLGRLFA</sequence>
<gene>
    <name evidence="1" type="primary">Fkbpl</name>
    <name evidence="1" type="ORF">FURFIG_R15388</name>
</gene>
<protein>
    <submittedName>
        <fullName evidence="1">FKBPL protein</fullName>
    </submittedName>
</protein>
<organism evidence="1 2">
    <name type="scientific">Furnarius figulus</name>
    <dbReference type="NCBI Taxonomy" id="463165"/>
    <lineage>
        <taxon>Eukaryota</taxon>
        <taxon>Metazoa</taxon>
        <taxon>Chordata</taxon>
        <taxon>Craniata</taxon>
        <taxon>Vertebrata</taxon>
        <taxon>Euteleostomi</taxon>
        <taxon>Archelosauria</taxon>
        <taxon>Archosauria</taxon>
        <taxon>Dinosauria</taxon>
        <taxon>Saurischia</taxon>
        <taxon>Theropoda</taxon>
        <taxon>Coelurosauria</taxon>
        <taxon>Aves</taxon>
        <taxon>Neognathae</taxon>
        <taxon>Neoaves</taxon>
        <taxon>Telluraves</taxon>
        <taxon>Australaves</taxon>
        <taxon>Passeriformes</taxon>
        <taxon>Furnariidae</taxon>
        <taxon>Furnarius</taxon>
    </lineage>
</organism>